<organism evidence="2 3">
    <name type="scientific">Gymnopus androsaceus JB14</name>
    <dbReference type="NCBI Taxonomy" id="1447944"/>
    <lineage>
        <taxon>Eukaryota</taxon>
        <taxon>Fungi</taxon>
        <taxon>Dikarya</taxon>
        <taxon>Basidiomycota</taxon>
        <taxon>Agaricomycotina</taxon>
        <taxon>Agaricomycetes</taxon>
        <taxon>Agaricomycetidae</taxon>
        <taxon>Agaricales</taxon>
        <taxon>Marasmiineae</taxon>
        <taxon>Omphalotaceae</taxon>
        <taxon>Gymnopus</taxon>
    </lineage>
</organism>
<name>A0A6A4HIH5_9AGAR</name>
<evidence type="ECO:0000256" key="1">
    <source>
        <dbReference type="SAM" id="Coils"/>
    </source>
</evidence>
<accession>A0A6A4HIH5</accession>
<feature type="coiled-coil region" evidence="1">
    <location>
        <begin position="58"/>
        <end position="88"/>
    </location>
</feature>
<reference evidence="2" key="1">
    <citation type="journal article" date="2019" name="Environ. Microbiol.">
        <title>Fungal ecological strategies reflected in gene transcription - a case study of two litter decomposers.</title>
        <authorList>
            <person name="Barbi F."/>
            <person name="Kohler A."/>
            <person name="Barry K."/>
            <person name="Baskaran P."/>
            <person name="Daum C."/>
            <person name="Fauchery L."/>
            <person name="Ihrmark K."/>
            <person name="Kuo A."/>
            <person name="LaButti K."/>
            <person name="Lipzen A."/>
            <person name="Morin E."/>
            <person name="Grigoriev I.V."/>
            <person name="Henrissat B."/>
            <person name="Lindahl B."/>
            <person name="Martin F."/>
        </authorList>
    </citation>
    <scope>NUCLEOTIDE SEQUENCE</scope>
    <source>
        <strain evidence="2">JB14</strain>
    </source>
</reference>
<keyword evidence="1" id="KW-0175">Coiled coil</keyword>
<proteinExistence type="predicted"/>
<dbReference type="EMBL" id="ML769506">
    <property type="protein sequence ID" value="KAE9396927.1"/>
    <property type="molecule type" value="Genomic_DNA"/>
</dbReference>
<evidence type="ECO:0008006" key="4">
    <source>
        <dbReference type="Google" id="ProtNLM"/>
    </source>
</evidence>
<gene>
    <name evidence="2" type="ORF">BT96DRAFT_996320</name>
</gene>
<dbReference type="AlphaFoldDB" id="A0A6A4HIH5"/>
<evidence type="ECO:0000313" key="2">
    <source>
        <dbReference type="EMBL" id="KAE9396927.1"/>
    </source>
</evidence>
<sequence>MSISNTFRRCSSCQSELDTFLPELDPAHRDVYDDLCAKNRSNDIPNSEVERAQLQSLIERNSSDLQRYDDAIARLQDQRNQLNKVLQSRKSLLSPIRKLPPDVLGEIFELVTADQFIGLEIHRSIARGIGRVFVLTWTCSWWRELILSRPTLWSRIHLTLARSTTTDAESQFTNMTEEVLLRSGTTPLCLKLLRNGEPDFSNFELSVLNTLAGHTISRCKDFYISLRSFPELEKLLDLAIVIGEDYSLKTEPPRFLEHLSLNCPRLRNLWTPFLRSTDPIDLTNLTFLEIEVKYIGGYMRGLLERCPLLQSLRVSSFHYPNDAATPSPLASVFHTHLTSLTVVYGDEQFPDGVWDYVQLPNLTFLLVHSNVPDALFETRNSFNELKTMLKYSRCMLRNVDFLFVPDTAMSLFFQDVPVSPECRVEVNGRPYQVPIQSS</sequence>
<dbReference type="OrthoDB" id="3365698at2759"/>
<keyword evidence="3" id="KW-1185">Reference proteome</keyword>
<dbReference type="Proteomes" id="UP000799118">
    <property type="component" value="Unassembled WGS sequence"/>
</dbReference>
<dbReference type="SUPFAM" id="SSF52047">
    <property type="entry name" value="RNI-like"/>
    <property type="match status" value="1"/>
</dbReference>
<evidence type="ECO:0000313" key="3">
    <source>
        <dbReference type="Proteomes" id="UP000799118"/>
    </source>
</evidence>
<protein>
    <recommendedName>
        <fullName evidence="4">F-box domain-containing protein</fullName>
    </recommendedName>
</protein>